<dbReference type="InterPro" id="IPR013216">
    <property type="entry name" value="Methyltransf_11"/>
</dbReference>
<reference evidence="2" key="3">
    <citation type="journal article" date="2023" name="Int. J. Syst. Evol. Microbiol.">
        <title>Sellimonas catena sp. nov., isolated from human faeces.</title>
        <authorList>
            <person name="Hisatomi A."/>
            <person name="Ohkuma M."/>
            <person name="Sakamoto M."/>
        </authorList>
    </citation>
    <scope>NUCLEOTIDE SEQUENCE</scope>
    <source>
        <strain evidence="2">18CBH55</strain>
    </source>
</reference>
<dbReference type="RefSeq" id="WP_087166541.1">
    <property type="nucleotide sequence ID" value="NZ_BSCH01000014.1"/>
</dbReference>
<gene>
    <name evidence="2" type="ORF">Selli2_22880</name>
</gene>
<comment type="caution">
    <text evidence="2">The sequence shown here is derived from an EMBL/GenBank/DDBJ whole genome shotgun (WGS) entry which is preliminary data.</text>
</comment>
<dbReference type="GO" id="GO:0008757">
    <property type="term" value="F:S-adenosylmethionine-dependent methyltransferase activity"/>
    <property type="evidence" value="ECO:0007669"/>
    <property type="project" value="InterPro"/>
</dbReference>
<dbReference type="Gene3D" id="3.40.50.150">
    <property type="entry name" value="Vaccinia Virus protein VP39"/>
    <property type="match status" value="1"/>
</dbReference>
<dbReference type="AlphaFoldDB" id="A0A9W6FGD6"/>
<dbReference type="CDD" id="cd02440">
    <property type="entry name" value="AdoMet_MTases"/>
    <property type="match status" value="1"/>
</dbReference>
<dbReference type="PANTHER" id="PTHR43591">
    <property type="entry name" value="METHYLTRANSFERASE"/>
    <property type="match status" value="1"/>
</dbReference>
<sequence>MSNWNDAEVVKQQYATETNLNIRIAIHEKYSTNKMGFGNWIFSNYEISDGMKVLELGCGTGDMWKDKEAMIASCSKLVLSDFSAGMVKVSKETVGIHDNVEYQVIDIQDIPFGDETFDIVIANMMLYHVPDLHRALTEVRRVLKKGGKFYCATYGEHGITEYLTTLFSEYGVEDSINKNFTLQNGYEILGKVFSKVEKLEYVDSLQVREVDDMVEYIYSLSSMMPLRNVPKQDVKNMLLQHTSNGILHVPKEYGMFRAE</sequence>
<reference evidence="2" key="1">
    <citation type="submission" date="2022-11" db="EMBL/GenBank/DDBJ databases">
        <title>Draft genome sequence of Sellimonas catena strain 18CBH55.</title>
        <authorList>
            <person name="Hisatomi A."/>
            <person name="Ohkuma M."/>
            <person name="Sakamoto M."/>
        </authorList>
    </citation>
    <scope>NUCLEOTIDE SEQUENCE</scope>
    <source>
        <strain evidence="2">18CBH55</strain>
    </source>
</reference>
<evidence type="ECO:0000259" key="1">
    <source>
        <dbReference type="Pfam" id="PF08241"/>
    </source>
</evidence>
<dbReference type="InterPro" id="IPR029063">
    <property type="entry name" value="SAM-dependent_MTases_sf"/>
</dbReference>
<feature type="domain" description="Methyltransferase type 11" evidence="1">
    <location>
        <begin position="54"/>
        <end position="151"/>
    </location>
</feature>
<reference evidence="2" key="2">
    <citation type="submission" date="2022-11" db="EMBL/GenBank/DDBJ databases">
        <title>Draft genome sequence of Sellimonas catena strain 18CBH55.</title>
        <authorList>
            <person name="Atsushi H."/>
            <person name="Moriya O."/>
            <person name="Mitsuo S."/>
        </authorList>
    </citation>
    <scope>NUCLEOTIDE SEQUENCE</scope>
    <source>
        <strain evidence="2">18CBH55</strain>
    </source>
</reference>
<dbReference type="Pfam" id="PF08241">
    <property type="entry name" value="Methyltransf_11"/>
    <property type="match status" value="1"/>
</dbReference>
<accession>A0A9W6FGD6</accession>
<evidence type="ECO:0000313" key="3">
    <source>
        <dbReference type="Proteomes" id="UP001145094"/>
    </source>
</evidence>
<dbReference type="Proteomes" id="UP001145094">
    <property type="component" value="Unassembled WGS sequence"/>
</dbReference>
<protein>
    <submittedName>
        <fullName evidence="2">Transcriptional regulator</fullName>
    </submittedName>
</protein>
<name>A0A9W6FGD6_9FIRM</name>
<proteinExistence type="predicted"/>
<evidence type="ECO:0000313" key="2">
    <source>
        <dbReference type="EMBL" id="GLG90861.1"/>
    </source>
</evidence>
<dbReference type="EMBL" id="BSCH01000014">
    <property type="protein sequence ID" value="GLG90861.1"/>
    <property type="molecule type" value="Genomic_DNA"/>
</dbReference>
<organism evidence="2 3">
    <name type="scientific">Sellimonas catena</name>
    <dbReference type="NCBI Taxonomy" id="2994035"/>
    <lineage>
        <taxon>Bacteria</taxon>
        <taxon>Bacillati</taxon>
        <taxon>Bacillota</taxon>
        <taxon>Clostridia</taxon>
        <taxon>Lachnospirales</taxon>
        <taxon>Lachnospiraceae</taxon>
        <taxon>Sellimonas</taxon>
    </lineage>
</organism>
<dbReference type="SUPFAM" id="SSF53335">
    <property type="entry name" value="S-adenosyl-L-methionine-dependent methyltransferases"/>
    <property type="match status" value="1"/>
</dbReference>